<sequence>MSELDYYKLPQFVDRVSKGLEGPQSHIRIPTMCGNQIHNISFLDHCDELCKKHNTDRLRLLSVIQQKLNGDMIVRLNESPVFRDKVKLVLNEWGEEIDPIELFKCPANCYDNNCFVDMRNLYQRNIDTLESLNLNADNLESSIYNSVESLRNEFHGCEDILRDNLSQIETRQYEYEPKYRAILCDLSTRQKPFYLDGLMKSEEQANMIQHVNRKVNRHIPDNINVIFLNIVLIPTLIAKEMERLRKESLVIKQEIEKRQKILSDIMERIGPNEPLSVGFLKMLSGLTDVFNVASDEDLPEDEEDEVDGGDDKIERVMQSIVEKQKPTDNKTIKDGEKMYYLDMKPKPKDESLAINESDKNDPVSDNLSVGVSDGVSDGVSELSTEKSLSEMSFY</sequence>
<evidence type="ECO:0000256" key="1">
    <source>
        <dbReference type="SAM" id="MobiDB-lite"/>
    </source>
</evidence>
<organism evidence="2">
    <name type="scientific">viral metagenome</name>
    <dbReference type="NCBI Taxonomy" id="1070528"/>
    <lineage>
        <taxon>unclassified sequences</taxon>
        <taxon>metagenomes</taxon>
        <taxon>organismal metagenomes</taxon>
    </lineage>
</organism>
<accession>A0A6C0FDU5</accession>
<dbReference type="EMBL" id="MN738839">
    <property type="protein sequence ID" value="QHT39184.1"/>
    <property type="molecule type" value="Genomic_DNA"/>
</dbReference>
<dbReference type="AlphaFoldDB" id="A0A6C0FDU5"/>
<feature type="compositionally biased region" description="Low complexity" evidence="1">
    <location>
        <begin position="363"/>
        <end position="380"/>
    </location>
</feature>
<reference evidence="2" key="1">
    <citation type="journal article" date="2020" name="Nature">
        <title>Giant virus diversity and host interactions through global metagenomics.</title>
        <authorList>
            <person name="Schulz F."/>
            <person name="Roux S."/>
            <person name="Paez-Espino D."/>
            <person name="Jungbluth S."/>
            <person name="Walsh D.A."/>
            <person name="Denef V.J."/>
            <person name="McMahon K.D."/>
            <person name="Konstantinidis K.T."/>
            <person name="Eloe-Fadrosh E.A."/>
            <person name="Kyrpides N.C."/>
            <person name="Woyke T."/>
        </authorList>
    </citation>
    <scope>NUCLEOTIDE SEQUENCE</scope>
    <source>
        <strain evidence="2">GVMAG-S-ERX556126-94</strain>
    </source>
</reference>
<protein>
    <submittedName>
        <fullName evidence="2">Uncharacterized protein</fullName>
    </submittedName>
</protein>
<feature type="region of interest" description="Disordered" evidence="1">
    <location>
        <begin position="347"/>
        <end position="394"/>
    </location>
</feature>
<evidence type="ECO:0000313" key="2">
    <source>
        <dbReference type="EMBL" id="QHT39184.1"/>
    </source>
</evidence>
<name>A0A6C0FDU5_9ZZZZ</name>
<feature type="compositionally biased region" description="Basic and acidic residues" evidence="1">
    <location>
        <begin position="347"/>
        <end position="362"/>
    </location>
</feature>
<proteinExistence type="predicted"/>